<dbReference type="PANTHER" id="PTHR21610">
    <property type="entry name" value="VON WILLEBRAND FACTOR A DOMAIN-CONTAINING PROTEIN 8"/>
    <property type="match status" value="1"/>
</dbReference>
<keyword evidence="5" id="KW-0496">Mitochondrion</keyword>
<evidence type="ECO:0000256" key="8">
    <source>
        <dbReference type="SAM" id="MobiDB-lite"/>
    </source>
</evidence>
<keyword evidence="3" id="KW-0067">ATP-binding</keyword>
<name>A0A1J1IZM8_9DIPT</name>
<keyword evidence="11" id="KW-1185">Reference proteome</keyword>
<dbReference type="SUPFAM" id="SSF52540">
    <property type="entry name" value="P-loop containing nucleoside triphosphate hydrolases"/>
    <property type="match status" value="3"/>
</dbReference>
<dbReference type="GO" id="GO:0032991">
    <property type="term" value="C:protein-containing complex"/>
    <property type="evidence" value="ECO:0007669"/>
    <property type="project" value="UniProtKB-ARBA"/>
</dbReference>
<accession>A0A1J1IZM8</accession>
<comment type="function">
    <text evidence="6">Exhibits ATPase activity in vitro.</text>
</comment>
<dbReference type="InterPro" id="IPR027417">
    <property type="entry name" value="P-loop_NTPase"/>
</dbReference>
<dbReference type="GO" id="GO:0005524">
    <property type="term" value="F:ATP binding"/>
    <property type="evidence" value="ECO:0007669"/>
    <property type="project" value="UniProtKB-KW"/>
</dbReference>
<feature type="region of interest" description="Disordered" evidence="8">
    <location>
        <begin position="1000"/>
        <end position="1040"/>
    </location>
</feature>
<dbReference type="SMART" id="SM00327">
    <property type="entry name" value="VWA"/>
    <property type="match status" value="1"/>
</dbReference>
<dbReference type="OrthoDB" id="5186at2759"/>
<evidence type="ECO:0000256" key="2">
    <source>
        <dbReference type="ARBA" id="ARBA00022741"/>
    </source>
</evidence>
<sequence>MLVKLLSSNVHRWSLTQSIRHRRCQSIDFTSDGLQKIPQSSLHHLRWMMQKDNLRQDLFLIGRPGRFKRNIAMSYLQLTNQECEYISLSRDTSESDLKQRREISHGTSIYIDQAAVKAAKEGRVLIIDGVEKAERNILPILNNLLENREMHLEDGRFLVSAERYDNLLKDHGQEVLDNMGLLRVSDNFRVIALGLPVPKYRGSPLDPPLRSRFQAREIANLSYNEMFQQMQDVAPNAPVEGLKKILSFGFSISSGDSSASFPDFPVDNLVDVARIFSQNPNLSEIDLIKLLYPIDVILTPSQKSSIDTLRDSLKIQRSSKSHKQKIENIEIGKGTAKVTIERPGWLKSSQVTLNIPICENNISTVKHDHKFVEINSQSALLTDMMQTYAVADFCLVGTRGSGKTALIVELCRMLNQPLEQVTLYKDMSARELIQSRNTKANGDTEWMDSSLVKAARNGWTIVLDGLHRLHLSTMSILHRLVHDRELQLFDGSRLIRHDKFQELIDLGMSEEELNLKGIFKIHPAFRIVALAEPPKLDTSNWLTPEVLSIFLFHQVENLNKSDEIQIINELYGSIHPSMSVILELAQELRTRSERDPILKNFAEALSTRQLLRIAHRLSKYSGDDAPIYDIVQRVFLSKFLPSLPRQVLESILTEYNIIPQKVKSKNVKVNVDKENKILTIGQTSAKIYDRDLSHSLKVPETLFYDTPHYVKLLERILQDFLLGYHLCLIGNQGVGKNKLIDRLLFLMNYPREYIQLHRDTTVTSLTIAPTIVDGKVLFEDSPLVKAVKNGYTLVIDEIDKAPINVTCVLKSLVETGEMWLSDGRKIVPHASEIDENDTKIIKTHQDFRIIVLANRPGFPFLGNDFFASMGHLFSCHAIDNPEMESEIQLLKQYGPNVDEKLIKRLVKAFGELRSMADTSQISYPYSTREVVNIVKHLNKYPDENISELIGNVLDFDRHSPESLEQVTNVLIKHGLEISAYAQNELTELRRKKEIQLSVDHYSGKDVSSPKHGKIDEKNDPHVGGNTWAGGSGGRDTAGLGGKGGPYRLDSGHKVHQLSDEEKDAIPEHVKAAARAMNRKAFAEKLKEIQMSAYDHNIYIQFSNPVKPHVNTLRNILNSLEAKAKERHWQKHQTSGELDDMKLIEGITGEKNIYKMRSDMDPEPGQPQEKPKRLTVVVDVSGSMYRFNGYDGRLDRSLEAVTMLMESFEGFEHKIQYDIVGHSGESHCLTFIDHKNPPNNDKRRMDTLKMMHAHAQYCWSGDNTLKATQHAVDTIAKEECDEAIVVVLSDANLQRYAIPPKKLTEMLMKQEPKVHAYMIFIGSLGKEAEQVQRNMPQGKCFLCIEDVGELPKILKTIFQSSLLRQSV</sequence>
<gene>
    <name evidence="10" type="ORF">CLUMA_CG017149</name>
</gene>
<evidence type="ECO:0000256" key="5">
    <source>
        <dbReference type="ARBA" id="ARBA00023128"/>
    </source>
</evidence>
<dbReference type="PANTHER" id="PTHR21610:SF9">
    <property type="entry name" value="VON WILLEBRAND FACTOR A DOMAIN-CONTAINING PROTEIN 8"/>
    <property type="match status" value="1"/>
</dbReference>
<dbReference type="STRING" id="568069.A0A1J1IZM8"/>
<dbReference type="Gene3D" id="3.40.50.300">
    <property type="entry name" value="P-loop containing nucleotide triphosphate hydrolases"/>
    <property type="match status" value="3"/>
</dbReference>
<dbReference type="InterPro" id="IPR011704">
    <property type="entry name" value="ATPase_dyneun-rel_AAA"/>
</dbReference>
<evidence type="ECO:0000256" key="7">
    <source>
        <dbReference type="ARBA" id="ARBA00070377"/>
    </source>
</evidence>
<evidence type="ECO:0000256" key="6">
    <source>
        <dbReference type="ARBA" id="ARBA00055988"/>
    </source>
</evidence>
<dbReference type="GO" id="GO:0016887">
    <property type="term" value="F:ATP hydrolysis activity"/>
    <property type="evidence" value="ECO:0007669"/>
    <property type="project" value="InterPro"/>
</dbReference>
<keyword evidence="4" id="KW-0809">Transit peptide</keyword>
<evidence type="ECO:0000313" key="10">
    <source>
        <dbReference type="EMBL" id="CRL04033.1"/>
    </source>
</evidence>
<organism evidence="10 11">
    <name type="scientific">Clunio marinus</name>
    <dbReference type="NCBI Taxonomy" id="568069"/>
    <lineage>
        <taxon>Eukaryota</taxon>
        <taxon>Metazoa</taxon>
        <taxon>Ecdysozoa</taxon>
        <taxon>Arthropoda</taxon>
        <taxon>Hexapoda</taxon>
        <taxon>Insecta</taxon>
        <taxon>Pterygota</taxon>
        <taxon>Neoptera</taxon>
        <taxon>Endopterygota</taxon>
        <taxon>Diptera</taxon>
        <taxon>Nematocera</taxon>
        <taxon>Chironomoidea</taxon>
        <taxon>Chironomidae</taxon>
        <taxon>Clunio</taxon>
    </lineage>
</organism>
<dbReference type="Gene3D" id="3.40.50.410">
    <property type="entry name" value="von Willebrand factor, type A domain"/>
    <property type="match status" value="1"/>
</dbReference>
<evidence type="ECO:0000313" key="11">
    <source>
        <dbReference type="Proteomes" id="UP000183832"/>
    </source>
</evidence>
<dbReference type="FunFam" id="3.40.50.300:FF:000587">
    <property type="entry name" value="von Willebrand factor A domain containing 8"/>
    <property type="match status" value="1"/>
</dbReference>
<keyword evidence="2" id="KW-0547">Nucleotide-binding</keyword>
<evidence type="ECO:0000256" key="3">
    <source>
        <dbReference type="ARBA" id="ARBA00022840"/>
    </source>
</evidence>
<dbReference type="FunFam" id="3.40.50.300:FF:000663">
    <property type="entry name" value="von Willebrand factor A domain containing 8"/>
    <property type="match status" value="1"/>
</dbReference>
<feature type="compositionally biased region" description="Gly residues" evidence="8">
    <location>
        <begin position="1026"/>
        <end position="1040"/>
    </location>
</feature>
<dbReference type="PROSITE" id="PS50234">
    <property type="entry name" value="VWFA"/>
    <property type="match status" value="1"/>
</dbReference>
<dbReference type="Pfam" id="PF07728">
    <property type="entry name" value="AAA_5"/>
    <property type="match status" value="3"/>
</dbReference>
<dbReference type="InterPro" id="IPR039891">
    <property type="entry name" value="VWA8"/>
</dbReference>
<dbReference type="Proteomes" id="UP000183832">
    <property type="component" value="Unassembled WGS sequence"/>
</dbReference>
<dbReference type="SUPFAM" id="SSF53300">
    <property type="entry name" value="vWA-like"/>
    <property type="match status" value="1"/>
</dbReference>
<feature type="domain" description="VWFA" evidence="9">
    <location>
        <begin position="1172"/>
        <end position="1356"/>
    </location>
</feature>
<dbReference type="GO" id="GO:0005739">
    <property type="term" value="C:mitochondrion"/>
    <property type="evidence" value="ECO:0007669"/>
    <property type="project" value="UniProtKB-SubCell"/>
</dbReference>
<reference evidence="10 11" key="1">
    <citation type="submission" date="2015-04" db="EMBL/GenBank/DDBJ databases">
        <authorList>
            <person name="Syromyatnikov M.Y."/>
            <person name="Popov V.N."/>
        </authorList>
    </citation>
    <scope>NUCLEOTIDE SEQUENCE [LARGE SCALE GENOMIC DNA]</scope>
</reference>
<evidence type="ECO:0000256" key="4">
    <source>
        <dbReference type="ARBA" id="ARBA00022946"/>
    </source>
</evidence>
<protein>
    <recommendedName>
        <fullName evidence="7">von Willebrand factor A domain-containing protein 8</fullName>
    </recommendedName>
</protein>
<proteinExistence type="predicted"/>
<dbReference type="InterPro" id="IPR002035">
    <property type="entry name" value="VWF_A"/>
</dbReference>
<comment type="subcellular location">
    <subcellularLocation>
        <location evidence="1">Mitochondrion</location>
    </subcellularLocation>
</comment>
<evidence type="ECO:0000256" key="1">
    <source>
        <dbReference type="ARBA" id="ARBA00004173"/>
    </source>
</evidence>
<dbReference type="InterPro" id="IPR036465">
    <property type="entry name" value="vWFA_dom_sf"/>
</dbReference>
<dbReference type="EMBL" id="CVRI01000061">
    <property type="protein sequence ID" value="CRL04033.1"/>
    <property type="molecule type" value="Genomic_DNA"/>
</dbReference>
<evidence type="ECO:0000259" key="9">
    <source>
        <dbReference type="PROSITE" id="PS50234"/>
    </source>
</evidence>